<protein>
    <submittedName>
        <fullName evidence="2">NADH2 dehydrogenase subunit 14K</fullName>
    </submittedName>
</protein>
<keyword evidence="3" id="KW-1185">Reference proteome</keyword>
<reference evidence="2" key="1">
    <citation type="submission" date="2023-06" db="EMBL/GenBank/DDBJ databases">
        <title>Genome-scale phylogeny and comparative genomics of the fungal order Sordariales.</title>
        <authorList>
            <consortium name="Lawrence Berkeley National Laboratory"/>
            <person name="Hensen N."/>
            <person name="Bonometti L."/>
            <person name="Westerberg I."/>
            <person name="Brannstrom I.O."/>
            <person name="Guillou S."/>
            <person name="Cros-Aarteil S."/>
            <person name="Calhoun S."/>
            <person name="Haridas S."/>
            <person name="Kuo A."/>
            <person name="Mondo S."/>
            <person name="Pangilinan J."/>
            <person name="Riley R."/>
            <person name="LaButti K."/>
            <person name="Andreopoulos B."/>
            <person name="Lipzen A."/>
            <person name="Chen C."/>
            <person name="Yanf M."/>
            <person name="Daum C."/>
            <person name="Ng V."/>
            <person name="Clum A."/>
            <person name="Steindorff A."/>
            <person name="Ohm R."/>
            <person name="Martin F."/>
            <person name="Silar P."/>
            <person name="Natvig D."/>
            <person name="Lalanne C."/>
            <person name="Gautier V."/>
            <person name="Ament-velasquez S.L."/>
            <person name="Kruys A."/>
            <person name="Hutchinson M.I."/>
            <person name="Powell A.J."/>
            <person name="Barry K."/>
            <person name="Miller A.N."/>
            <person name="Grigoriev I.V."/>
            <person name="Debuchy R."/>
            <person name="Gladieux P."/>
            <person name="Thoren M.H."/>
            <person name="Johannesson H."/>
        </authorList>
    </citation>
    <scope>NUCLEOTIDE SEQUENCE</scope>
    <source>
        <strain evidence="2">SMH3187-1</strain>
    </source>
</reference>
<proteinExistence type="predicted"/>
<accession>A0AA40FBQ2</accession>
<evidence type="ECO:0000313" key="2">
    <source>
        <dbReference type="EMBL" id="KAK0754781.1"/>
    </source>
</evidence>
<sequence length="87" mass="9865">MVSRILFWTGFGIATRAWQLGIEMRPFMTRQAWLGFPIFAAVGGSFGYWLDGVDKRQTELLAERKASILEKRARRAAREAQSDEATA</sequence>
<dbReference type="PANTHER" id="PTHR39218">
    <property type="entry name" value="OXIDOREDUCTASE 14 KDA SUBUNIT, PUTATIVE (AFU_ORTHOLOGUE AFUA_1G12110)-RELATED"/>
    <property type="match status" value="1"/>
</dbReference>
<dbReference type="AlphaFoldDB" id="A0AA40FBQ2"/>
<keyword evidence="1" id="KW-0472">Membrane</keyword>
<evidence type="ECO:0000256" key="1">
    <source>
        <dbReference type="SAM" id="Phobius"/>
    </source>
</evidence>
<evidence type="ECO:0000313" key="3">
    <source>
        <dbReference type="Proteomes" id="UP001172155"/>
    </source>
</evidence>
<dbReference type="Proteomes" id="UP001172155">
    <property type="component" value="Unassembled WGS sequence"/>
</dbReference>
<organism evidence="2 3">
    <name type="scientific">Schizothecium vesticola</name>
    <dbReference type="NCBI Taxonomy" id="314040"/>
    <lineage>
        <taxon>Eukaryota</taxon>
        <taxon>Fungi</taxon>
        <taxon>Dikarya</taxon>
        <taxon>Ascomycota</taxon>
        <taxon>Pezizomycotina</taxon>
        <taxon>Sordariomycetes</taxon>
        <taxon>Sordariomycetidae</taxon>
        <taxon>Sordariales</taxon>
        <taxon>Schizotheciaceae</taxon>
        <taxon>Schizothecium</taxon>
    </lineage>
</organism>
<gene>
    <name evidence="2" type="ORF">B0T18DRAFT_425119</name>
</gene>
<name>A0AA40FBQ2_9PEZI</name>
<dbReference type="EMBL" id="JAUKUD010000001">
    <property type="protein sequence ID" value="KAK0754781.1"/>
    <property type="molecule type" value="Genomic_DNA"/>
</dbReference>
<keyword evidence="1" id="KW-1133">Transmembrane helix</keyword>
<comment type="caution">
    <text evidence="2">The sequence shown here is derived from an EMBL/GenBank/DDBJ whole genome shotgun (WGS) entry which is preliminary data.</text>
</comment>
<feature type="transmembrane region" description="Helical" evidence="1">
    <location>
        <begin position="33"/>
        <end position="50"/>
    </location>
</feature>
<keyword evidence="1" id="KW-0812">Transmembrane</keyword>
<dbReference type="PANTHER" id="PTHR39218:SF1">
    <property type="entry name" value="OXIDOREDUCTASE 14 KDA SUBUNIT, PUTATIVE (AFU_ORTHOLOGUE AFUA_1G12110)-RELATED"/>
    <property type="match status" value="1"/>
</dbReference>